<keyword evidence="3" id="KW-1185">Reference proteome</keyword>
<accession>A0A3Q3WE03</accession>
<dbReference type="SMART" id="SM00506">
    <property type="entry name" value="A1pp"/>
    <property type="match status" value="1"/>
</dbReference>
<dbReference type="InterPro" id="IPR002589">
    <property type="entry name" value="Macro_dom"/>
</dbReference>
<dbReference type="STRING" id="94237.ENSMMOP00000015341"/>
<evidence type="ECO:0000313" key="3">
    <source>
        <dbReference type="Proteomes" id="UP000261620"/>
    </source>
</evidence>
<dbReference type="PANTHER" id="PTHR12521">
    <property type="entry name" value="PROTEIN C6ORF130"/>
    <property type="match status" value="1"/>
</dbReference>
<dbReference type="InterPro" id="IPR050892">
    <property type="entry name" value="ADP-ribose_metab_enzymes"/>
</dbReference>
<dbReference type="CDD" id="cd02901">
    <property type="entry name" value="Macro_Poa1p-like"/>
    <property type="match status" value="1"/>
</dbReference>
<dbReference type="Proteomes" id="UP000261620">
    <property type="component" value="Unplaced"/>
</dbReference>
<proteinExistence type="predicted"/>
<dbReference type="PANTHER" id="PTHR12521:SF0">
    <property type="entry name" value="ADP-RIBOSE GLYCOHYDROLASE OARD1"/>
    <property type="match status" value="1"/>
</dbReference>
<name>A0A3Q3WE03_MOLML</name>
<dbReference type="InterPro" id="IPR043472">
    <property type="entry name" value="Macro_dom-like"/>
</dbReference>
<feature type="domain" description="Macro" evidence="1">
    <location>
        <begin position="61"/>
        <end position="216"/>
    </location>
</feature>
<evidence type="ECO:0000259" key="1">
    <source>
        <dbReference type="PROSITE" id="PS51154"/>
    </source>
</evidence>
<dbReference type="GO" id="GO:0140291">
    <property type="term" value="P:peptidyl-glutamate ADP-deribosylation"/>
    <property type="evidence" value="ECO:0007669"/>
    <property type="project" value="TreeGrafter"/>
</dbReference>
<dbReference type="PROSITE" id="PS51154">
    <property type="entry name" value="MACRO"/>
    <property type="match status" value="1"/>
</dbReference>
<reference evidence="2" key="1">
    <citation type="submission" date="2025-08" db="UniProtKB">
        <authorList>
            <consortium name="Ensembl"/>
        </authorList>
    </citation>
    <scope>IDENTIFICATION</scope>
</reference>
<dbReference type="Ensembl" id="ENSMMOT00000015594.1">
    <property type="protein sequence ID" value="ENSMMOP00000015341.1"/>
    <property type="gene ID" value="ENSMMOG00000011710.1"/>
</dbReference>
<sequence>MSSALQRPVCFFGVQVKLTLTGRNAFFCGVRSTFKRGVLGHGSPNVHVLLCHCDSPHGETLPPPGQPAAHSRRVSYVTGNLFSCPEGDALAHCISEDCRMGAGIAVTFKQKFKGVQELKEQKKLTGQCAVLKRGERFVYYLITKKKANHKPTYDSLKQSLEDMRSHCVRNRVTRISMPRIGCGLDRLHWNRVSVILEQVFRHTDISITVYSLPERAETTVMNENARR</sequence>
<dbReference type="Gene3D" id="3.40.220.10">
    <property type="entry name" value="Leucine Aminopeptidase, subunit E, domain 1"/>
    <property type="match status" value="1"/>
</dbReference>
<evidence type="ECO:0000313" key="2">
    <source>
        <dbReference type="Ensembl" id="ENSMMOP00000015341.1"/>
    </source>
</evidence>
<protein>
    <recommendedName>
        <fullName evidence="1">Macro domain-containing protein</fullName>
    </recommendedName>
</protein>
<organism evidence="2 3">
    <name type="scientific">Mola mola</name>
    <name type="common">Ocean sunfish</name>
    <name type="synonym">Tetraodon mola</name>
    <dbReference type="NCBI Taxonomy" id="94237"/>
    <lineage>
        <taxon>Eukaryota</taxon>
        <taxon>Metazoa</taxon>
        <taxon>Chordata</taxon>
        <taxon>Craniata</taxon>
        <taxon>Vertebrata</taxon>
        <taxon>Euteleostomi</taxon>
        <taxon>Actinopterygii</taxon>
        <taxon>Neopterygii</taxon>
        <taxon>Teleostei</taxon>
        <taxon>Neoteleostei</taxon>
        <taxon>Acanthomorphata</taxon>
        <taxon>Eupercaria</taxon>
        <taxon>Tetraodontiformes</taxon>
        <taxon>Molidae</taxon>
        <taxon>Mola</taxon>
    </lineage>
</organism>
<reference evidence="2" key="2">
    <citation type="submission" date="2025-09" db="UniProtKB">
        <authorList>
            <consortium name="Ensembl"/>
        </authorList>
    </citation>
    <scope>IDENTIFICATION</scope>
</reference>
<dbReference type="OMA" id="QGGRYIY"/>
<dbReference type="AlphaFoldDB" id="A0A3Q3WE03"/>
<dbReference type="SUPFAM" id="SSF52949">
    <property type="entry name" value="Macro domain-like"/>
    <property type="match status" value="1"/>
</dbReference>